<dbReference type="FunFam" id="1.10.340.70:FF:000001">
    <property type="entry name" value="Retrovirus-related Pol polyprotein from transposon gypsy-like Protein"/>
    <property type="match status" value="1"/>
</dbReference>
<organism evidence="3 4">
    <name type="scientific">Haematococcus lacustris</name>
    <name type="common">Green alga</name>
    <name type="synonym">Haematococcus pluvialis</name>
    <dbReference type="NCBI Taxonomy" id="44745"/>
    <lineage>
        <taxon>Eukaryota</taxon>
        <taxon>Viridiplantae</taxon>
        <taxon>Chlorophyta</taxon>
        <taxon>core chlorophytes</taxon>
        <taxon>Chlorophyceae</taxon>
        <taxon>CS clade</taxon>
        <taxon>Chlamydomonadales</taxon>
        <taxon>Haematococcaceae</taxon>
        <taxon>Haematococcus</taxon>
    </lineage>
</organism>
<reference evidence="3 4" key="1">
    <citation type="submission" date="2020-02" db="EMBL/GenBank/DDBJ databases">
        <title>Draft genome sequence of Haematococcus lacustris strain NIES-144.</title>
        <authorList>
            <person name="Morimoto D."/>
            <person name="Nakagawa S."/>
            <person name="Yoshida T."/>
            <person name="Sawayama S."/>
        </authorList>
    </citation>
    <scope>NUCLEOTIDE SEQUENCE [LARGE SCALE GENOMIC DNA]</scope>
    <source>
        <strain evidence="3 4">NIES-144</strain>
    </source>
</reference>
<dbReference type="AlphaFoldDB" id="A0A699Z0G8"/>
<proteinExistence type="predicted"/>
<dbReference type="InterPro" id="IPR041588">
    <property type="entry name" value="Integrase_H2C2"/>
</dbReference>
<accession>A0A699Z0G8</accession>
<feature type="region of interest" description="Disordered" evidence="1">
    <location>
        <begin position="46"/>
        <end position="65"/>
    </location>
</feature>
<dbReference type="Pfam" id="PF17921">
    <property type="entry name" value="Integrase_H2C2"/>
    <property type="match status" value="1"/>
</dbReference>
<dbReference type="Proteomes" id="UP000485058">
    <property type="component" value="Unassembled WGS sequence"/>
</dbReference>
<name>A0A699Z0G8_HAELA</name>
<evidence type="ECO:0000259" key="2">
    <source>
        <dbReference type="Pfam" id="PF17921"/>
    </source>
</evidence>
<sequence>MQTAAAICHEPEAAKRVECGCTTSGNTGLTRGAALLSLMSMPAPAPSAKPMCDTRGKRGCGAGKAQKRLSRSERGLWLLRDRVWVPRSPLVKQAVLEKCHDDAFAGHVGITKTKKLVSRHFYWPGWDKDVEDYVRH</sequence>
<keyword evidence="4" id="KW-1185">Reference proteome</keyword>
<feature type="non-terminal residue" evidence="3">
    <location>
        <position position="1"/>
    </location>
</feature>
<dbReference type="Gene3D" id="1.10.340.70">
    <property type="match status" value="1"/>
</dbReference>
<protein>
    <submittedName>
        <fullName evidence="3">Integrase catalytic domain-containing protein</fullName>
    </submittedName>
</protein>
<comment type="caution">
    <text evidence="3">The sequence shown here is derived from an EMBL/GenBank/DDBJ whole genome shotgun (WGS) entry which is preliminary data.</text>
</comment>
<evidence type="ECO:0000313" key="4">
    <source>
        <dbReference type="Proteomes" id="UP000485058"/>
    </source>
</evidence>
<evidence type="ECO:0000313" key="3">
    <source>
        <dbReference type="EMBL" id="GFH15290.1"/>
    </source>
</evidence>
<gene>
    <name evidence="3" type="ORF">HaLaN_11491</name>
</gene>
<feature type="domain" description="Integrase zinc-binding" evidence="2">
    <location>
        <begin position="92"/>
        <end position="136"/>
    </location>
</feature>
<dbReference type="EMBL" id="BLLF01000830">
    <property type="protein sequence ID" value="GFH15290.1"/>
    <property type="molecule type" value="Genomic_DNA"/>
</dbReference>
<evidence type="ECO:0000256" key="1">
    <source>
        <dbReference type="SAM" id="MobiDB-lite"/>
    </source>
</evidence>
<feature type="non-terminal residue" evidence="3">
    <location>
        <position position="136"/>
    </location>
</feature>